<gene>
    <name evidence="2" type="ORF">CGZ93_10565</name>
</gene>
<name>A0A255H0Z7_9ACTN</name>
<sequence length="472" mass="50695">MERHRAADHPAGAAHLRHRTTQAGLRPDGRCRQGLNAQPPKGNTMKRRSFLVAGSVGTVAALTGCVQAKSGGGSQNSGSGPVKLTFSSYAFQEPTVKAVDEIVKSWNSTHPDIQVELQKVDPSSVHDKLVTQFAGNAAPDIIHNESADLSGFTRQGYLADLGPLLPAELKSAIPQAMWDSCTFDGKLTGVPLIAQLYVVFANTKLLQEAGITVPRAGSNWTWEELMANSKKLTAGDRSGFAWGMKSPTAGLLSMAMNYDGKYFYGNEAKPEMKIGEPELKLPRMLKQMLQEKSMAANSVSLSGSDVLPGFFGGKYAMFMGGNFQSVQVAQKAPPGFEWTMLPPLKGSTIGQTANPQTLSIARQSKAPDKAMQFIAYFAQAQNLAKFAEGDALLPVTKEASELVKKSTGGKNGWDALLSSPEALVAAPMIKADKYSQWKSEVGNPTFQEFFSGKIDEAAMVSKLTQGWQKANA</sequence>
<dbReference type="EMBL" id="NMVQ01000016">
    <property type="protein sequence ID" value="OYO21378.1"/>
    <property type="molecule type" value="Genomic_DNA"/>
</dbReference>
<evidence type="ECO:0000313" key="2">
    <source>
        <dbReference type="EMBL" id="OYO21378.1"/>
    </source>
</evidence>
<evidence type="ECO:0000313" key="3">
    <source>
        <dbReference type="Proteomes" id="UP000216311"/>
    </source>
</evidence>
<dbReference type="PANTHER" id="PTHR43649:SF30">
    <property type="entry name" value="ABC TRANSPORTER SUBSTRATE-BINDING PROTEIN"/>
    <property type="match status" value="1"/>
</dbReference>
<dbReference type="Pfam" id="PF01547">
    <property type="entry name" value="SBP_bac_1"/>
    <property type="match status" value="1"/>
</dbReference>
<accession>A0A255H0Z7</accession>
<feature type="region of interest" description="Disordered" evidence="1">
    <location>
        <begin position="1"/>
        <end position="44"/>
    </location>
</feature>
<dbReference type="InterPro" id="IPR050490">
    <property type="entry name" value="Bact_solute-bd_prot1"/>
</dbReference>
<evidence type="ECO:0008006" key="4">
    <source>
        <dbReference type="Google" id="ProtNLM"/>
    </source>
</evidence>
<dbReference type="AlphaFoldDB" id="A0A255H0Z7"/>
<organism evidence="2 3">
    <name type="scientific">Enemella dayhoffiae</name>
    <dbReference type="NCBI Taxonomy" id="2016507"/>
    <lineage>
        <taxon>Bacteria</taxon>
        <taxon>Bacillati</taxon>
        <taxon>Actinomycetota</taxon>
        <taxon>Actinomycetes</taxon>
        <taxon>Propionibacteriales</taxon>
        <taxon>Propionibacteriaceae</taxon>
        <taxon>Enemella</taxon>
    </lineage>
</organism>
<keyword evidence="3" id="KW-1185">Reference proteome</keyword>
<dbReference type="PANTHER" id="PTHR43649">
    <property type="entry name" value="ARABINOSE-BINDING PROTEIN-RELATED"/>
    <property type="match status" value="1"/>
</dbReference>
<protein>
    <recommendedName>
        <fullName evidence="4">Extracellular solute-binding protein</fullName>
    </recommendedName>
</protein>
<dbReference type="InterPro" id="IPR006059">
    <property type="entry name" value="SBP"/>
</dbReference>
<dbReference type="Proteomes" id="UP000216311">
    <property type="component" value="Unassembled WGS sequence"/>
</dbReference>
<evidence type="ECO:0000256" key="1">
    <source>
        <dbReference type="SAM" id="MobiDB-lite"/>
    </source>
</evidence>
<dbReference type="Gene3D" id="3.40.190.10">
    <property type="entry name" value="Periplasmic binding protein-like II"/>
    <property type="match status" value="1"/>
</dbReference>
<dbReference type="SUPFAM" id="SSF53850">
    <property type="entry name" value="Periplasmic binding protein-like II"/>
    <property type="match status" value="1"/>
</dbReference>
<proteinExistence type="predicted"/>
<dbReference type="OrthoDB" id="3718433at2"/>
<reference evidence="2 3" key="1">
    <citation type="submission" date="2017-07" db="EMBL/GenBank/DDBJ databases">
        <title>Draft whole genome sequences of clinical Proprionibacteriaceae strains.</title>
        <authorList>
            <person name="Bernier A.-M."/>
            <person name="Bernard K."/>
            <person name="Domingo M.-C."/>
        </authorList>
    </citation>
    <scope>NUCLEOTIDE SEQUENCE [LARGE SCALE GENOMIC DNA]</scope>
    <source>
        <strain evidence="2 3">NML 130396</strain>
    </source>
</reference>
<comment type="caution">
    <text evidence="2">The sequence shown here is derived from an EMBL/GenBank/DDBJ whole genome shotgun (WGS) entry which is preliminary data.</text>
</comment>